<keyword evidence="8" id="KW-1185">Reference proteome</keyword>
<evidence type="ECO:0000256" key="1">
    <source>
        <dbReference type="ARBA" id="ARBA00023015"/>
    </source>
</evidence>
<accession>A0A558QUX3</accession>
<feature type="domain" description="HTH tetR-type" evidence="6">
    <location>
        <begin position="46"/>
        <end position="106"/>
    </location>
</feature>
<evidence type="ECO:0000313" key="8">
    <source>
        <dbReference type="Proteomes" id="UP000318681"/>
    </source>
</evidence>
<dbReference type="Proteomes" id="UP000318681">
    <property type="component" value="Unassembled WGS sequence"/>
</dbReference>
<keyword evidence="2 4" id="KW-0238">DNA-binding</keyword>
<evidence type="ECO:0000256" key="2">
    <source>
        <dbReference type="ARBA" id="ARBA00023125"/>
    </source>
</evidence>
<keyword evidence="3" id="KW-0804">Transcription</keyword>
<feature type="DNA-binding region" description="H-T-H motif" evidence="4">
    <location>
        <begin position="69"/>
        <end position="88"/>
    </location>
</feature>
<dbReference type="InterPro" id="IPR049484">
    <property type="entry name" value="Rv0078-like_C"/>
</dbReference>
<evidence type="ECO:0000256" key="4">
    <source>
        <dbReference type="PROSITE-ProRule" id="PRU00335"/>
    </source>
</evidence>
<dbReference type="AlphaFoldDB" id="A0A558QUX3"/>
<comment type="caution">
    <text evidence="7">The sequence shown here is derived from an EMBL/GenBank/DDBJ whole genome shotgun (WGS) entry which is preliminary data.</text>
</comment>
<dbReference type="EMBL" id="VNIM01000102">
    <property type="protein sequence ID" value="TVV70950.1"/>
    <property type="molecule type" value="Genomic_DNA"/>
</dbReference>
<dbReference type="Pfam" id="PF21351">
    <property type="entry name" value="TetR_C_41"/>
    <property type="match status" value="1"/>
</dbReference>
<evidence type="ECO:0000256" key="3">
    <source>
        <dbReference type="ARBA" id="ARBA00023163"/>
    </source>
</evidence>
<name>A0A558QUX3_9SPHN</name>
<feature type="region of interest" description="Disordered" evidence="5">
    <location>
        <begin position="20"/>
        <end position="47"/>
    </location>
</feature>
<dbReference type="OrthoDB" id="9816296at2"/>
<reference evidence="7 8" key="1">
    <citation type="submission" date="2019-07" db="EMBL/GenBank/DDBJ databases">
        <title>Sphingomonas solaris sp. nov., isolated from a solar panel from Boston, Massachusetts.</title>
        <authorList>
            <person name="Tanner K."/>
            <person name="Pascual J."/>
            <person name="Mancuso C."/>
            <person name="Pereto J."/>
            <person name="Khalil A."/>
            <person name="Vilanova C."/>
        </authorList>
    </citation>
    <scope>NUCLEOTIDE SEQUENCE [LARGE SCALE GENOMIC DNA]</scope>
    <source>
        <strain evidence="7 8">R4DWN</strain>
    </source>
</reference>
<dbReference type="InterPro" id="IPR009057">
    <property type="entry name" value="Homeodomain-like_sf"/>
</dbReference>
<proteinExistence type="predicted"/>
<evidence type="ECO:0000256" key="5">
    <source>
        <dbReference type="SAM" id="MobiDB-lite"/>
    </source>
</evidence>
<protein>
    <submittedName>
        <fullName evidence="7">TetR/AcrR family transcriptional regulator</fullName>
    </submittedName>
</protein>
<dbReference type="GO" id="GO:0003700">
    <property type="term" value="F:DNA-binding transcription factor activity"/>
    <property type="evidence" value="ECO:0007669"/>
    <property type="project" value="TreeGrafter"/>
</dbReference>
<evidence type="ECO:0000313" key="7">
    <source>
        <dbReference type="EMBL" id="TVV70950.1"/>
    </source>
</evidence>
<dbReference type="PROSITE" id="PS50977">
    <property type="entry name" value="HTH_TETR_2"/>
    <property type="match status" value="1"/>
</dbReference>
<dbReference type="InterPro" id="IPR050109">
    <property type="entry name" value="HTH-type_TetR-like_transc_reg"/>
</dbReference>
<dbReference type="PRINTS" id="PR00455">
    <property type="entry name" value="HTHTETR"/>
</dbReference>
<dbReference type="PANTHER" id="PTHR30055">
    <property type="entry name" value="HTH-TYPE TRANSCRIPTIONAL REGULATOR RUTR"/>
    <property type="match status" value="1"/>
</dbReference>
<evidence type="ECO:0000259" key="6">
    <source>
        <dbReference type="PROSITE" id="PS50977"/>
    </source>
</evidence>
<dbReference type="Gene3D" id="1.10.357.10">
    <property type="entry name" value="Tetracycline Repressor, domain 2"/>
    <property type="match status" value="1"/>
</dbReference>
<dbReference type="Pfam" id="PF00440">
    <property type="entry name" value="TetR_N"/>
    <property type="match status" value="1"/>
</dbReference>
<feature type="compositionally biased region" description="Low complexity" evidence="5">
    <location>
        <begin position="30"/>
        <end position="43"/>
    </location>
</feature>
<gene>
    <name evidence="7" type="ORF">FOY91_17870</name>
</gene>
<dbReference type="GO" id="GO:0000976">
    <property type="term" value="F:transcription cis-regulatory region binding"/>
    <property type="evidence" value="ECO:0007669"/>
    <property type="project" value="TreeGrafter"/>
</dbReference>
<sequence>MPAMATWKASSSASIRACASSDGAAPAMTSRSSRGGSPQSQRARATETRDAILSVARRMFTEAGYHAAGTTEIAARAQLTRGALYHHFADKEALFLAVFRLLAEELAERSRTAVAGLSGDLWTQVVQAFRHYLLLIAAHPDYRRVLLIDGPAVLGWTRWRDLQSDHVASRTADALRLLMEAGLVDRQPEMPLASLIQAALHDAALTMANAPHAPEAREAVMQAFLFVFEGIRRRG</sequence>
<dbReference type="PANTHER" id="PTHR30055:SF234">
    <property type="entry name" value="HTH-TYPE TRANSCRIPTIONAL REGULATOR BETI"/>
    <property type="match status" value="1"/>
</dbReference>
<dbReference type="SUPFAM" id="SSF46689">
    <property type="entry name" value="Homeodomain-like"/>
    <property type="match status" value="1"/>
</dbReference>
<organism evidence="7 8">
    <name type="scientific">Alterirhizorhabdus solaris</name>
    <dbReference type="NCBI Taxonomy" id="2529389"/>
    <lineage>
        <taxon>Bacteria</taxon>
        <taxon>Pseudomonadati</taxon>
        <taxon>Pseudomonadota</taxon>
        <taxon>Alphaproteobacteria</taxon>
        <taxon>Sphingomonadales</taxon>
        <taxon>Rhizorhabdaceae</taxon>
        <taxon>Alterirhizorhabdus</taxon>
    </lineage>
</organism>
<dbReference type="InterPro" id="IPR001647">
    <property type="entry name" value="HTH_TetR"/>
</dbReference>
<keyword evidence="1" id="KW-0805">Transcription regulation</keyword>